<dbReference type="Gene3D" id="1.20.5.1930">
    <property type="match status" value="1"/>
</dbReference>
<dbReference type="EC" id="2.7.13.3" evidence="2"/>
<feature type="transmembrane region" description="Helical" evidence="10">
    <location>
        <begin position="35"/>
        <end position="60"/>
    </location>
</feature>
<dbReference type="InterPro" id="IPR036890">
    <property type="entry name" value="HATPase_C_sf"/>
</dbReference>
<dbReference type="Pfam" id="PF02518">
    <property type="entry name" value="HATPase_c"/>
    <property type="match status" value="1"/>
</dbReference>
<dbReference type="InterPro" id="IPR003594">
    <property type="entry name" value="HATPase_dom"/>
</dbReference>
<dbReference type="GO" id="GO:0016301">
    <property type="term" value="F:kinase activity"/>
    <property type="evidence" value="ECO:0007669"/>
    <property type="project" value="UniProtKB-KW"/>
</dbReference>
<dbReference type="Gene3D" id="3.30.565.10">
    <property type="entry name" value="Histidine kinase-like ATPase, C-terminal domain"/>
    <property type="match status" value="1"/>
</dbReference>
<feature type="transmembrane region" description="Helical" evidence="10">
    <location>
        <begin position="158"/>
        <end position="183"/>
    </location>
</feature>
<reference evidence="12 13" key="1">
    <citation type="submission" date="2023-07" db="EMBL/GenBank/DDBJ databases">
        <authorList>
            <person name="Girao M."/>
            <person name="Carvalho M.F."/>
        </authorList>
    </citation>
    <scope>NUCLEOTIDE SEQUENCE [LARGE SCALE GENOMIC DNA]</scope>
    <source>
        <strain evidence="12 13">66/93</strain>
    </source>
</reference>
<evidence type="ECO:0000256" key="1">
    <source>
        <dbReference type="ARBA" id="ARBA00000085"/>
    </source>
</evidence>
<dbReference type="EMBL" id="JAUUCC010000018">
    <property type="protein sequence ID" value="MEE2050682.1"/>
    <property type="molecule type" value="Genomic_DNA"/>
</dbReference>
<keyword evidence="10" id="KW-0472">Membrane</keyword>
<dbReference type="Pfam" id="PF07730">
    <property type="entry name" value="HisKA_3"/>
    <property type="match status" value="1"/>
</dbReference>
<dbReference type="PANTHER" id="PTHR24421:SF10">
    <property type="entry name" value="NITRATE_NITRITE SENSOR PROTEIN NARQ"/>
    <property type="match status" value="1"/>
</dbReference>
<gene>
    <name evidence="12" type="ORF">Q8A49_09245</name>
</gene>
<comment type="caution">
    <text evidence="12">The sequence shown here is derived from an EMBL/GenBank/DDBJ whole genome shotgun (WGS) entry which is preliminary data.</text>
</comment>
<feature type="region of interest" description="Disordered" evidence="9">
    <location>
        <begin position="392"/>
        <end position="424"/>
    </location>
</feature>
<dbReference type="RefSeq" id="WP_330157878.1">
    <property type="nucleotide sequence ID" value="NZ_BAAAJA010000008.1"/>
</dbReference>
<evidence type="ECO:0000256" key="8">
    <source>
        <dbReference type="ARBA" id="ARBA00023012"/>
    </source>
</evidence>
<evidence type="ECO:0000259" key="11">
    <source>
        <dbReference type="SMART" id="SM00387"/>
    </source>
</evidence>
<dbReference type="SMART" id="SM00387">
    <property type="entry name" value="HATPase_c"/>
    <property type="match status" value="1"/>
</dbReference>
<evidence type="ECO:0000256" key="7">
    <source>
        <dbReference type="ARBA" id="ARBA00022840"/>
    </source>
</evidence>
<keyword evidence="8" id="KW-0902">Two-component regulatory system</keyword>
<dbReference type="InterPro" id="IPR011712">
    <property type="entry name" value="Sig_transdc_His_kin_sub3_dim/P"/>
</dbReference>
<dbReference type="InterPro" id="IPR050482">
    <property type="entry name" value="Sensor_HK_TwoCompSys"/>
</dbReference>
<dbReference type="SUPFAM" id="SSF55874">
    <property type="entry name" value="ATPase domain of HSP90 chaperone/DNA topoisomerase II/histidine kinase"/>
    <property type="match status" value="1"/>
</dbReference>
<dbReference type="Proteomes" id="UP001348641">
    <property type="component" value="Unassembled WGS sequence"/>
</dbReference>
<keyword evidence="5" id="KW-0547">Nucleotide-binding</keyword>
<dbReference type="PANTHER" id="PTHR24421">
    <property type="entry name" value="NITRATE/NITRITE SENSOR PROTEIN NARX-RELATED"/>
    <property type="match status" value="1"/>
</dbReference>
<evidence type="ECO:0000256" key="3">
    <source>
        <dbReference type="ARBA" id="ARBA00022553"/>
    </source>
</evidence>
<keyword evidence="10" id="KW-0812">Transmembrane</keyword>
<feature type="domain" description="Histidine kinase/HSP90-like ATPase" evidence="11">
    <location>
        <begin position="322"/>
        <end position="411"/>
    </location>
</feature>
<keyword evidence="6 12" id="KW-0418">Kinase</keyword>
<keyword evidence="10" id="KW-1133">Transmembrane helix</keyword>
<evidence type="ECO:0000256" key="10">
    <source>
        <dbReference type="SAM" id="Phobius"/>
    </source>
</evidence>
<feature type="transmembrane region" description="Helical" evidence="10">
    <location>
        <begin position="114"/>
        <end position="138"/>
    </location>
</feature>
<sequence>MDESGGARGTAGLRARAGAAAVPLGRAAGEFTGTVLGLLTAALTLVWAAAALLLLAAALVRPSARPRARDALSRWTGKLCDLDLARLERWTGCAVRPRSGTAHRAAYLLLRLPLALVCGYLAPSAALLVAVFLGGAALEAVTGTGTSVPVSLPGARLSVSSVNLGLAVGLVVLAAVWLIAALASAVDRSLARRLLGPSHEDLLNRRIDELTQTRSGIVRAVDEERRRIERDLHDGVQQRVVALAMLLGRAQRGTDPERTAGLLREAHTESRILLDELREVAWRVYPTALDTLGLEAALTEVARRSPLPVAVRSDLPAPPPRELAAAVYFVARESITNAVKHAGAGEVIVHVDGRGGVLDLRVLDDGRGGADPQGSGLTGLARRVQALDGTLSVHSPAGGPTTVHATLPLPGEQRIRSPHAPGDR</sequence>
<evidence type="ECO:0000313" key="13">
    <source>
        <dbReference type="Proteomes" id="UP001348641"/>
    </source>
</evidence>
<keyword evidence="4" id="KW-0808">Transferase</keyword>
<proteinExistence type="predicted"/>
<evidence type="ECO:0000313" key="12">
    <source>
        <dbReference type="EMBL" id="MEE2050682.1"/>
    </source>
</evidence>
<comment type="catalytic activity">
    <reaction evidence="1">
        <text>ATP + protein L-histidine = ADP + protein N-phospho-L-histidine.</text>
        <dbReference type="EC" id="2.7.13.3"/>
    </reaction>
</comment>
<keyword evidence="3" id="KW-0597">Phosphoprotein</keyword>
<protein>
    <recommendedName>
        <fullName evidence="2">histidine kinase</fullName>
        <ecNumber evidence="2">2.7.13.3</ecNumber>
    </recommendedName>
</protein>
<name>A0ABU7KPR1_9ACTN</name>
<evidence type="ECO:0000256" key="9">
    <source>
        <dbReference type="SAM" id="MobiDB-lite"/>
    </source>
</evidence>
<evidence type="ECO:0000256" key="5">
    <source>
        <dbReference type="ARBA" id="ARBA00022741"/>
    </source>
</evidence>
<evidence type="ECO:0000256" key="6">
    <source>
        <dbReference type="ARBA" id="ARBA00022777"/>
    </source>
</evidence>
<dbReference type="CDD" id="cd16917">
    <property type="entry name" value="HATPase_UhpB-NarQ-NarX-like"/>
    <property type="match status" value="1"/>
</dbReference>
<evidence type="ECO:0000256" key="4">
    <source>
        <dbReference type="ARBA" id="ARBA00022679"/>
    </source>
</evidence>
<accession>A0ABU7KPR1</accession>
<organism evidence="12 13">
    <name type="scientific">Nocardiopsis tropica</name>
    <dbReference type="NCBI Taxonomy" id="109330"/>
    <lineage>
        <taxon>Bacteria</taxon>
        <taxon>Bacillati</taxon>
        <taxon>Actinomycetota</taxon>
        <taxon>Actinomycetes</taxon>
        <taxon>Streptosporangiales</taxon>
        <taxon>Nocardiopsidaceae</taxon>
        <taxon>Nocardiopsis</taxon>
    </lineage>
</organism>
<keyword evidence="7" id="KW-0067">ATP-binding</keyword>
<evidence type="ECO:0000256" key="2">
    <source>
        <dbReference type="ARBA" id="ARBA00012438"/>
    </source>
</evidence>